<evidence type="ECO:0000313" key="2">
    <source>
        <dbReference type="EMBL" id="PVE55464.1"/>
    </source>
</evidence>
<dbReference type="AlphaFoldDB" id="A0AA92C526"/>
<evidence type="ECO:0000313" key="3">
    <source>
        <dbReference type="Proteomes" id="UP000244335"/>
    </source>
</evidence>
<proteinExistence type="predicted"/>
<evidence type="ECO:0000256" key="1">
    <source>
        <dbReference type="SAM" id="MobiDB-lite"/>
    </source>
</evidence>
<protein>
    <recommendedName>
        <fullName evidence="4">Peptide methionine sulfoxide reductase</fullName>
    </recommendedName>
</protein>
<dbReference type="EMBL" id="QDFR01000002">
    <property type="protein sequence ID" value="PVE55464.1"/>
    <property type="molecule type" value="Genomic_DNA"/>
</dbReference>
<comment type="caution">
    <text evidence="2">The sequence shown here is derived from an EMBL/GenBank/DDBJ whole genome shotgun (WGS) entry which is preliminary data.</text>
</comment>
<sequence length="91" mass="10267">MSVKSPTAFEEALAQLNDGHQEGDFNGRRWGATVHRSKDGRRVWLLAEQLGGREIVSFNLYRTNDSGSVLMPCEMSSEKVVEFVLHFRPDA</sequence>
<accession>A0AA92C526</accession>
<gene>
    <name evidence="2" type="ORF">DC430_09785</name>
</gene>
<feature type="region of interest" description="Disordered" evidence="1">
    <location>
        <begin position="1"/>
        <end position="28"/>
    </location>
</feature>
<organism evidence="2 3">
    <name type="scientific">Rhizobium rhizogenes</name>
    <name type="common">Agrobacterium rhizogenes</name>
    <dbReference type="NCBI Taxonomy" id="359"/>
    <lineage>
        <taxon>Bacteria</taxon>
        <taxon>Pseudomonadati</taxon>
        <taxon>Pseudomonadota</taxon>
        <taxon>Alphaproteobacteria</taxon>
        <taxon>Hyphomicrobiales</taxon>
        <taxon>Rhizobiaceae</taxon>
        <taxon>Rhizobium/Agrobacterium group</taxon>
        <taxon>Rhizobium</taxon>
    </lineage>
</organism>
<reference evidence="2 3" key="1">
    <citation type="submission" date="2018-04" db="EMBL/GenBank/DDBJ databases">
        <authorList>
            <person name="Hagen T."/>
        </authorList>
    </citation>
    <scope>NUCLEOTIDE SEQUENCE [LARGE SCALE GENOMIC DNA]</scope>
    <source>
        <strain evidence="2 3">TPD7009</strain>
    </source>
</reference>
<dbReference type="Proteomes" id="UP000244335">
    <property type="component" value="Unassembled WGS sequence"/>
</dbReference>
<evidence type="ECO:0008006" key="4">
    <source>
        <dbReference type="Google" id="ProtNLM"/>
    </source>
</evidence>
<name>A0AA92C526_RHIRH</name>